<evidence type="ECO:0000259" key="2">
    <source>
        <dbReference type="PROSITE" id="PS50966"/>
    </source>
</evidence>
<dbReference type="PROSITE" id="PS50966">
    <property type="entry name" value="ZF_SWIM"/>
    <property type="match status" value="1"/>
</dbReference>
<keyword evidence="1" id="KW-0862">Zinc</keyword>
<keyword evidence="4" id="KW-1185">Reference proteome</keyword>
<reference evidence="3 4" key="1">
    <citation type="submission" date="2020-06" db="EMBL/GenBank/DDBJ databases">
        <title>NJ-3-1, isolated from saline soil.</title>
        <authorList>
            <person name="Cui H.L."/>
            <person name="Shi X."/>
        </authorList>
    </citation>
    <scope>NUCLEOTIDE SEQUENCE [LARGE SCALE GENOMIC DNA]</scope>
    <source>
        <strain evidence="3 4">NJ-3-1</strain>
    </source>
</reference>
<organism evidence="3 4">
    <name type="scientific">Halorarum salinum</name>
    <dbReference type="NCBI Taxonomy" id="2743089"/>
    <lineage>
        <taxon>Archaea</taxon>
        <taxon>Methanobacteriati</taxon>
        <taxon>Methanobacteriota</taxon>
        <taxon>Stenosarchaea group</taxon>
        <taxon>Halobacteria</taxon>
        <taxon>Halobacteriales</taxon>
        <taxon>Haloferacaceae</taxon>
        <taxon>Halorarum</taxon>
    </lineage>
</organism>
<dbReference type="GeneID" id="56039050"/>
<dbReference type="AlphaFoldDB" id="A0A7D5LBV5"/>
<protein>
    <submittedName>
        <fullName evidence="3">SWIM zinc finger family protein</fullName>
    </submittedName>
</protein>
<dbReference type="RefSeq" id="WP_179269791.1">
    <property type="nucleotide sequence ID" value="NZ_CP058579.1"/>
</dbReference>
<keyword evidence="1" id="KW-0479">Metal-binding</keyword>
<feature type="domain" description="SWIM-type" evidence="2">
    <location>
        <begin position="34"/>
        <end position="66"/>
    </location>
</feature>
<accession>A0A7D5LBV5</accession>
<proteinExistence type="predicted"/>
<dbReference type="OrthoDB" id="142306at2157"/>
<name>A0A7D5LBV5_9EURY</name>
<evidence type="ECO:0000313" key="4">
    <source>
        <dbReference type="Proteomes" id="UP000509626"/>
    </source>
</evidence>
<dbReference type="Pfam" id="PF04434">
    <property type="entry name" value="SWIM"/>
    <property type="match status" value="1"/>
</dbReference>
<sequence>MPEERDVRAATERLFVHDVKEPGSYHVYSGSYPFIVDVVSGRCTCPDARFRRATCKHIRRVEMLIGERDLPELPRRRLDPLLLERCGAGRAPSEATVATGGEA</sequence>
<dbReference type="KEGG" id="halu:HUG12_16285"/>
<dbReference type="GO" id="GO:0008270">
    <property type="term" value="F:zinc ion binding"/>
    <property type="evidence" value="ECO:0007669"/>
    <property type="project" value="UniProtKB-KW"/>
</dbReference>
<dbReference type="EMBL" id="CP058579">
    <property type="protein sequence ID" value="QLG63206.1"/>
    <property type="molecule type" value="Genomic_DNA"/>
</dbReference>
<dbReference type="InterPro" id="IPR007527">
    <property type="entry name" value="Znf_SWIM"/>
</dbReference>
<gene>
    <name evidence="3" type="ORF">HUG12_16285</name>
</gene>
<dbReference type="Proteomes" id="UP000509626">
    <property type="component" value="Chromosome"/>
</dbReference>
<evidence type="ECO:0000313" key="3">
    <source>
        <dbReference type="EMBL" id="QLG63206.1"/>
    </source>
</evidence>
<evidence type="ECO:0000256" key="1">
    <source>
        <dbReference type="PROSITE-ProRule" id="PRU00325"/>
    </source>
</evidence>
<keyword evidence="1" id="KW-0863">Zinc-finger</keyword>